<dbReference type="InterPro" id="IPR011009">
    <property type="entry name" value="Kinase-like_dom_sf"/>
</dbReference>
<dbReference type="PROSITE" id="PS00022">
    <property type="entry name" value="EGF_1"/>
    <property type="match status" value="5"/>
</dbReference>
<keyword evidence="9" id="KW-0245">EGF-like domain</keyword>
<feature type="binding site" evidence="10">
    <location>
        <position position="2072"/>
    </location>
    <ligand>
        <name>ATP</name>
        <dbReference type="ChEBI" id="CHEBI:30616"/>
    </ligand>
</feature>
<dbReference type="InterPro" id="IPR057244">
    <property type="entry name" value="GAIN_B"/>
</dbReference>
<feature type="compositionally biased region" description="Polar residues" evidence="11">
    <location>
        <begin position="1937"/>
        <end position="1965"/>
    </location>
</feature>
<comment type="caution">
    <text evidence="9">Lacks conserved residue(s) required for the propagation of feature annotation.</text>
</comment>
<dbReference type="GO" id="GO:0005737">
    <property type="term" value="C:cytoplasm"/>
    <property type="evidence" value="ECO:0007669"/>
    <property type="project" value="TreeGrafter"/>
</dbReference>
<comment type="subcellular location">
    <subcellularLocation>
        <location evidence="1">Cell membrane</location>
    </subcellularLocation>
</comment>
<feature type="domain" description="EGF-like" evidence="14">
    <location>
        <begin position="728"/>
        <end position="765"/>
    </location>
</feature>
<evidence type="ECO:0000313" key="17">
    <source>
        <dbReference type="Proteomes" id="UP000444721"/>
    </source>
</evidence>
<dbReference type="VEuPathDB" id="AmoebaDB:NF0085770"/>
<dbReference type="PROSITE" id="PS01186">
    <property type="entry name" value="EGF_2"/>
    <property type="match status" value="4"/>
</dbReference>
<dbReference type="PROSITE" id="PS00108">
    <property type="entry name" value="PROTEIN_KINASE_ST"/>
    <property type="match status" value="1"/>
</dbReference>
<dbReference type="InterPro" id="IPR053235">
    <property type="entry name" value="Ser_Thr_kinase"/>
</dbReference>
<name>A0A6A5C3H3_NAEFO</name>
<keyword evidence="8 9" id="KW-1015">Disulfide bond</keyword>
<feature type="region of interest" description="Disordered" evidence="11">
    <location>
        <begin position="2008"/>
        <end position="2028"/>
    </location>
</feature>
<dbReference type="SMART" id="SM00181">
    <property type="entry name" value="EGF"/>
    <property type="match status" value="8"/>
</dbReference>
<dbReference type="GO" id="GO:0004674">
    <property type="term" value="F:protein serine/threonine kinase activity"/>
    <property type="evidence" value="ECO:0007669"/>
    <property type="project" value="TreeGrafter"/>
</dbReference>
<dbReference type="EMBL" id="VFQX01000009">
    <property type="protein sequence ID" value="KAF0982286.1"/>
    <property type="molecule type" value="Genomic_DNA"/>
</dbReference>
<evidence type="ECO:0000256" key="4">
    <source>
        <dbReference type="ARBA" id="ARBA00022741"/>
    </source>
</evidence>
<evidence type="ECO:0000256" key="12">
    <source>
        <dbReference type="SAM" id="Phobius"/>
    </source>
</evidence>
<feature type="transmembrane region" description="Helical" evidence="12">
    <location>
        <begin position="1885"/>
        <end position="1915"/>
    </location>
</feature>
<dbReference type="Pfam" id="PF07974">
    <property type="entry name" value="EGF_2"/>
    <property type="match status" value="1"/>
</dbReference>
<feature type="disulfide bond" evidence="9">
    <location>
        <begin position="755"/>
        <end position="764"/>
    </location>
</feature>
<evidence type="ECO:0000256" key="11">
    <source>
        <dbReference type="SAM" id="MobiDB-lite"/>
    </source>
</evidence>
<dbReference type="RefSeq" id="XP_044566999.1">
    <property type="nucleotide sequence ID" value="XM_044701600.1"/>
</dbReference>
<dbReference type="Gene3D" id="1.10.510.10">
    <property type="entry name" value="Transferase(Phosphotransferase) domain 1"/>
    <property type="match status" value="1"/>
</dbReference>
<dbReference type="PROSITE" id="PS00107">
    <property type="entry name" value="PROTEIN_KINASE_ATP"/>
    <property type="match status" value="1"/>
</dbReference>
<feature type="disulfide bond" evidence="9">
    <location>
        <begin position="834"/>
        <end position="843"/>
    </location>
</feature>
<keyword evidence="2" id="KW-1003">Cell membrane</keyword>
<dbReference type="GO" id="GO:0005524">
    <property type="term" value="F:ATP binding"/>
    <property type="evidence" value="ECO:0007669"/>
    <property type="project" value="UniProtKB-UniRule"/>
</dbReference>
<evidence type="ECO:0000256" key="1">
    <source>
        <dbReference type="ARBA" id="ARBA00004236"/>
    </source>
</evidence>
<dbReference type="GO" id="GO:0005886">
    <property type="term" value="C:plasma membrane"/>
    <property type="evidence" value="ECO:0007669"/>
    <property type="project" value="UniProtKB-SubCell"/>
</dbReference>
<dbReference type="GeneID" id="68118431"/>
<evidence type="ECO:0000259" key="13">
    <source>
        <dbReference type="PROSITE" id="PS50011"/>
    </source>
</evidence>
<evidence type="ECO:0000256" key="6">
    <source>
        <dbReference type="ARBA" id="ARBA00022989"/>
    </source>
</evidence>
<dbReference type="PANTHER" id="PTHR24361">
    <property type="entry name" value="MITOGEN-ACTIVATED KINASE KINASE KINASE"/>
    <property type="match status" value="1"/>
</dbReference>
<organism evidence="16 17">
    <name type="scientific">Naegleria fowleri</name>
    <name type="common">Brain eating amoeba</name>
    <dbReference type="NCBI Taxonomy" id="5763"/>
    <lineage>
        <taxon>Eukaryota</taxon>
        <taxon>Discoba</taxon>
        <taxon>Heterolobosea</taxon>
        <taxon>Tetramitia</taxon>
        <taxon>Eutetramitia</taxon>
        <taxon>Vahlkampfiidae</taxon>
        <taxon>Naegleria</taxon>
    </lineage>
</organism>
<evidence type="ECO:0000259" key="14">
    <source>
        <dbReference type="PROSITE" id="PS50026"/>
    </source>
</evidence>
<keyword evidence="3 12" id="KW-0812">Transmembrane</keyword>
<gene>
    <name evidence="16" type="ORF">FDP41_011216</name>
</gene>
<evidence type="ECO:0000256" key="7">
    <source>
        <dbReference type="ARBA" id="ARBA00023136"/>
    </source>
</evidence>
<dbReference type="Pfam" id="PF00069">
    <property type="entry name" value="Pkinase"/>
    <property type="match status" value="1"/>
</dbReference>
<dbReference type="VEuPathDB" id="AmoebaDB:FDP41_011216"/>
<feature type="domain" description="EGF-like" evidence="14">
    <location>
        <begin position="615"/>
        <end position="648"/>
    </location>
</feature>
<dbReference type="Pfam" id="PF23106">
    <property type="entry name" value="EGF_Teneurin"/>
    <property type="match status" value="2"/>
</dbReference>
<dbReference type="CDD" id="cd00054">
    <property type="entry name" value="EGF_CA"/>
    <property type="match status" value="1"/>
</dbReference>
<dbReference type="Proteomes" id="UP000444721">
    <property type="component" value="Unassembled WGS sequence"/>
</dbReference>
<dbReference type="InterPro" id="IPR000719">
    <property type="entry name" value="Prot_kinase_dom"/>
</dbReference>
<evidence type="ECO:0000259" key="15">
    <source>
        <dbReference type="PROSITE" id="PS50221"/>
    </source>
</evidence>
<keyword evidence="7 12" id="KW-0472">Membrane</keyword>
<feature type="compositionally biased region" description="Low complexity" evidence="11">
    <location>
        <begin position="2013"/>
        <end position="2026"/>
    </location>
</feature>
<proteinExistence type="predicted"/>
<keyword evidence="4 10" id="KW-0547">Nucleotide-binding</keyword>
<evidence type="ECO:0000256" key="9">
    <source>
        <dbReference type="PROSITE-ProRule" id="PRU00076"/>
    </source>
</evidence>
<dbReference type="PROSITE" id="PS50026">
    <property type="entry name" value="EGF_3"/>
    <property type="match status" value="3"/>
</dbReference>
<evidence type="ECO:0000256" key="10">
    <source>
        <dbReference type="PROSITE-ProRule" id="PRU10141"/>
    </source>
</evidence>
<feature type="transmembrane region" description="Helical" evidence="12">
    <location>
        <begin position="54"/>
        <end position="73"/>
    </location>
</feature>
<keyword evidence="6 12" id="KW-1133">Transmembrane helix</keyword>
<comment type="caution">
    <text evidence="16">The sequence shown here is derived from an EMBL/GenBank/DDBJ whole genome shotgun (WGS) entry which is preliminary data.</text>
</comment>
<dbReference type="InterPro" id="IPR000742">
    <property type="entry name" value="EGF"/>
</dbReference>
<dbReference type="OrthoDB" id="382013at2759"/>
<reference evidence="16 17" key="1">
    <citation type="journal article" date="2019" name="Sci. Rep.">
        <title>Nanopore sequencing improves the draft genome of the human pathogenic amoeba Naegleria fowleri.</title>
        <authorList>
            <person name="Liechti N."/>
            <person name="Schurch N."/>
            <person name="Bruggmann R."/>
            <person name="Wittwer M."/>
        </authorList>
    </citation>
    <scope>NUCLEOTIDE SEQUENCE [LARGE SCALE GENOMIC DNA]</scope>
    <source>
        <strain evidence="16 17">ATCC 30894</strain>
    </source>
</reference>
<dbReference type="InterPro" id="IPR008271">
    <property type="entry name" value="Ser/Thr_kinase_AS"/>
</dbReference>
<feature type="domain" description="GAIN-B" evidence="15">
    <location>
        <begin position="1687"/>
        <end position="1860"/>
    </location>
</feature>
<feature type="region of interest" description="Disordered" evidence="11">
    <location>
        <begin position="1"/>
        <end position="29"/>
    </location>
</feature>
<accession>A0A6A5C3H3</accession>
<evidence type="ECO:0000313" key="16">
    <source>
        <dbReference type="EMBL" id="KAF0982286.1"/>
    </source>
</evidence>
<feature type="disulfide bond" evidence="9">
    <location>
        <begin position="638"/>
        <end position="647"/>
    </location>
</feature>
<evidence type="ECO:0000256" key="3">
    <source>
        <dbReference type="ARBA" id="ARBA00022692"/>
    </source>
</evidence>
<feature type="domain" description="Protein kinase" evidence="13">
    <location>
        <begin position="2036"/>
        <end position="2310"/>
    </location>
</feature>
<dbReference type="PROSITE" id="PS50221">
    <property type="entry name" value="GAIN_B"/>
    <property type="match status" value="1"/>
</dbReference>
<evidence type="ECO:0000256" key="2">
    <source>
        <dbReference type="ARBA" id="ARBA00022475"/>
    </source>
</evidence>
<dbReference type="SMART" id="SM00220">
    <property type="entry name" value="S_TKc"/>
    <property type="match status" value="1"/>
</dbReference>
<dbReference type="VEuPathDB" id="AmoebaDB:NfTy_020700"/>
<evidence type="ECO:0008006" key="18">
    <source>
        <dbReference type="Google" id="ProtNLM"/>
    </source>
</evidence>
<dbReference type="VEuPathDB" id="AmoebaDB:NF0113580"/>
<protein>
    <recommendedName>
        <fullName evidence="18">GPS domain-containing protein</fullName>
    </recommendedName>
</protein>
<keyword evidence="5 10" id="KW-0067">ATP-binding</keyword>
<dbReference type="Gene3D" id="2.10.25.10">
    <property type="entry name" value="Laminin"/>
    <property type="match status" value="5"/>
</dbReference>
<dbReference type="InterPro" id="IPR017441">
    <property type="entry name" value="Protein_kinase_ATP_BS"/>
</dbReference>
<sequence length="2316" mass="254058">MSQPLPKRSMSESAAKRQPQKSNPPVHHMGLTSSMTGLLSSPLSRSTSTRLGNIVLLLLMIVLCYSVCLNKFFTLVRADIVTTYSTRHYGGYDADIVHSMATDSKGNKYVFGNSVFNNNAWGKMYTENYNEVWTPPKNITFIAKVMGNPGKTEWSFSWPQNNYMSIFASKKILVDSDNETIMYIASVIDGSATSFNFFGKYLNNPRNYPQIILACFNTSYPNPNANTAAWDAKVINSPFPLVDIVSMHKKGNSLIIAANVGVPPLNQNQNILMIQQTLSYNSFPAIFTLPELQYILTDPRDMRATGVVLDSKGLIHLSGYVMGNGSVTSGNMTATLGCPIVTTGLKTFKTFVLKFNTSSSTCQLIANTTESQNMTIITSIQNLNDTIYFAGYYQSVNGIALLSGNVLPNYSNGGIFYSRYSSNVLDYVKTIQTDSPSNNVQLAVGGSSKHLGYLVGEFQVPILISKTSTYLNPVYTSSQNNSKFLLKFNGSDGNLEWGTRWNSTLTFTSVSGYPNDYLVSVAGYFFNEDLTFYTAVSSVTVPIFDPASSEGFLLTFCNSDGYTSEVNQCKDYYCGKVLYSNPSVCSSHGSCIAPDTCSCKTGYNGTSCENTYCFNIASNSPMVCSGNGTCVSGDKCTCFANYTGQQCEIPICYGYLANDTKVCSGRGQCVKANTCQCSSSNYTGSDCSSYYCYGTLNTNTSAVCSGHGVCSSPNNCSCDPNYAGSQCEIFYCYGKIGAAGCSNHGKCVGHDTCSCDTGFTGSQCEFNVCWGVSSNSSLVCDSHGTCSSFNNCTCQSGYYGAGCSVKYCYGILSNSSNVCSNSSGTCMDINNCQCFNGYFGQQCELKKCFGILSNDTRVCSGRGTCVNVNQCSCEGDYLTGVECEYTLFTLDYSKGELVTRDPQIVNQNYYQCNSVFSNLTLLGDSKTTTCFTDSALGVFIVKLGGAYLLKPNDTSLQHPQTSRKYFIQEMISSKNLTAVLNVIPERPFFGNSIILRADASQSTLPNRKLDYSFSCSNCPATILNVLSTSQQQPVVTLSGDLFTQGQSYNFIVNVVDQALGISSSALKVVYIYSNQSQINLWDANSLKYYSRMCSNGYDCVLENVLVGHPIIVTLLNSSFTNISHELDGSVLSQMSGKQLYRIPSSFITFNKTSVLKTVVSIPNLGISETFNGYLTFNMDPTMQFYIDGGDKSQFMDKKGSLVLSIKSFDARYSSLISSIQWSCQHVTSGSSCTNILNSTTSSIISFTNNGGMINSGIYRLKCQLQTTFGSNFTLYSTLWMMDNSLRSISSLVYTQPIVPAQGYNNMIILKTILSQTSSSSISNIKLTADFPTKLAFPATTSTFKDQPDGSTLIQTTIDASTYLYENILYTFTVNVTLTSGHIFSSLYFTKIMPRMNKFSGCNIYPSSGIAFDTLFTLSCSNIGSEADYSSLKMILFDSSQKQMTLSSSKRNVMVTRLPILSDSAFVKFILEDNYGGSVTYQVAVKTNLPPDLASVISVFPPNYYATYVFDYLDKALKKNIGYDVTLKQYIDIASALSIFLNSPSVDASKAFADINDNVSKMIDYLMTYLDLFENLSFNADDQLVEVLSPLVSKIVLFINKVGQLSTLNASDRNSLIQTMKFILSVNPNVSSELSNAIALLSSSLTSPSSSSSSQNMTQFSSNILQVIQLKLGLIDLKTAQDGVMDLNGMTLSLTYGLKLTSFSNMKIVLNSQFGIQLPSTLQFVDTNAVASDYKFVATVLNVTNSQFSIGKNKTRMIVSGGVMTVQVNRLQDGTSLQISNLQNPILLDFLNLAISSDNLVLYQSNKANLTCRYLQESTGDWLEDGVTTLVTINSDNTISVKCQTTHLTTFSVFLDTASTSSSNGGNTNAVASSNTKPLANGGGDLAVAIAVPVSIVSLMIILLVIVTVVIVALVIRRKKMQKQKGLSFNEKNKSNENHYNMSINNTNTATHDPMLRNSQKNSVSGLSDIEMQEDTGTSSLFISDYRSVREQLMSTGGHGDIVPISVSQSAGMTSSKSNRSNSSTSSGRTDVINRKYEILEKIGAGGFGSVFKARNLFYTGKPGEIEFFAIKKVQLSGMSELNEKFKEAVNMFRCRHDNIVYLEDAVVDENTMSLYLIMKFYGNGDLDYFIKKRKRLSEKMMLQVILQVCRGLDYLQKTMSMIHRDIKPSNIFIDEIDEANERIKIVLSDFGLAKESNVLNSFSFAGTPFFMSSELIVGGKYSFNTDIFSLGCSIFVMITFDMSLSLGQLLLKHQTNLQEAKDYIIRKILETDTVYSQQFIDLLWRMVDFDPEKRPNAGDIVESLSKDEYFKQVLSL</sequence>
<dbReference type="SUPFAM" id="SSF56112">
    <property type="entry name" value="Protein kinase-like (PK-like)"/>
    <property type="match status" value="1"/>
</dbReference>
<keyword evidence="17" id="KW-1185">Reference proteome</keyword>
<feature type="domain" description="EGF-like" evidence="14">
    <location>
        <begin position="810"/>
        <end position="844"/>
    </location>
</feature>
<feature type="region of interest" description="Disordered" evidence="11">
    <location>
        <begin position="1926"/>
        <end position="1965"/>
    </location>
</feature>
<dbReference type="InterPro" id="IPR013111">
    <property type="entry name" value="EGF_extracell"/>
</dbReference>
<dbReference type="Gene3D" id="2.60.120.260">
    <property type="entry name" value="Galactose-binding domain-like"/>
    <property type="match status" value="1"/>
</dbReference>
<evidence type="ECO:0000256" key="5">
    <source>
        <dbReference type="ARBA" id="ARBA00022840"/>
    </source>
</evidence>
<evidence type="ECO:0000256" key="8">
    <source>
        <dbReference type="ARBA" id="ARBA00023157"/>
    </source>
</evidence>
<dbReference type="PROSITE" id="PS50011">
    <property type="entry name" value="PROTEIN_KINASE_DOM"/>
    <property type="match status" value="1"/>
</dbReference>